<reference evidence="2" key="1">
    <citation type="submission" date="2020-03" db="EMBL/GenBank/DDBJ databases">
        <authorList>
            <person name="Weist P."/>
        </authorList>
    </citation>
    <scope>NUCLEOTIDE SEQUENCE</scope>
</reference>
<keyword evidence="3" id="KW-1185">Reference proteome</keyword>
<protein>
    <submittedName>
        <fullName evidence="2">Uncharacterized protein</fullName>
    </submittedName>
</protein>
<feature type="compositionally biased region" description="Basic and acidic residues" evidence="1">
    <location>
        <begin position="1"/>
        <end position="11"/>
    </location>
</feature>
<organism evidence="2 3">
    <name type="scientific">Pleuronectes platessa</name>
    <name type="common">European plaice</name>
    <dbReference type="NCBI Taxonomy" id="8262"/>
    <lineage>
        <taxon>Eukaryota</taxon>
        <taxon>Metazoa</taxon>
        <taxon>Chordata</taxon>
        <taxon>Craniata</taxon>
        <taxon>Vertebrata</taxon>
        <taxon>Euteleostomi</taxon>
        <taxon>Actinopterygii</taxon>
        <taxon>Neopterygii</taxon>
        <taxon>Teleostei</taxon>
        <taxon>Neoteleostei</taxon>
        <taxon>Acanthomorphata</taxon>
        <taxon>Carangaria</taxon>
        <taxon>Pleuronectiformes</taxon>
        <taxon>Pleuronectoidei</taxon>
        <taxon>Pleuronectidae</taxon>
        <taxon>Pleuronectes</taxon>
    </lineage>
</organism>
<name>A0A9N7VMV0_PLEPL</name>
<evidence type="ECO:0000256" key="1">
    <source>
        <dbReference type="SAM" id="MobiDB-lite"/>
    </source>
</evidence>
<dbReference type="Proteomes" id="UP001153269">
    <property type="component" value="Unassembled WGS sequence"/>
</dbReference>
<dbReference type="AlphaFoldDB" id="A0A9N7VMV0"/>
<evidence type="ECO:0000313" key="2">
    <source>
        <dbReference type="EMBL" id="CAB1455887.1"/>
    </source>
</evidence>
<comment type="caution">
    <text evidence="2">The sequence shown here is derived from an EMBL/GenBank/DDBJ whole genome shotgun (WGS) entry which is preliminary data.</text>
</comment>
<accession>A0A9N7VMV0</accession>
<dbReference type="PROSITE" id="PS51257">
    <property type="entry name" value="PROKAR_LIPOPROTEIN"/>
    <property type="match status" value="1"/>
</dbReference>
<sequence length="107" mass="11965">MQMGKTGERTTDLQVGGRPLYPSATAAGACKQDAAEGRRAAQRLQPMPGISMHTVYDPPVHITPSQWVQVGWGWGSTLYNKIQSVYRRIILYVVVSPRLVNRLKNER</sequence>
<proteinExistence type="predicted"/>
<feature type="region of interest" description="Disordered" evidence="1">
    <location>
        <begin position="1"/>
        <end position="20"/>
    </location>
</feature>
<evidence type="ECO:0000313" key="3">
    <source>
        <dbReference type="Proteomes" id="UP001153269"/>
    </source>
</evidence>
<gene>
    <name evidence="2" type="ORF">PLEPLA_LOCUS43668</name>
</gene>
<dbReference type="EMBL" id="CADEAL010004275">
    <property type="protein sequence ID" value="CAB1455887.1"/>
    <property type="molecule type" value="Genomic_DNA"/>
</dbReference>